<evidence type="ECO:0000256" key="7">
    <source>
        <dbReference type="SAM" id="Phobius"/>
    </source>
</evidence>
<dbReference type="Proteomes" id="UP000316598">
    <property type="component" value="Unassembled WGS sequence"/>
</dbReference>
<evidence type="ECO:0000256" key="5">
    <source>
        <dbReference type="ARBA" id="ARBA00023049"/>
    </source>
</evidence>
<keyword evidence="4 6" id="KW-0862">Zinc</keyword>
<sequence length="430" mass="47148">MHLYYFLLVISALACGSVPPREVDLSNAVLSSLSMVAGWILLTHIASRMVSNYVKRGEVEPLDGAQIVEKQLDIFRWLGLGVSVLCLAGFGLARGLDVIPIVQDSMFLQSLVLLTPAVAITVGTWSSEHLYGVRLQYTDATISNYARTLWRSFRSGMAWLVVPVLILLAMSDALNSLPISATASSVLTLVGIALFVPLVLPWLIRHLFKTVPMANNDADWINELMKQSGARRTRAVRWDTGGSAFNAMIAGFIPPFRTLFLSDRLLDELPTPQIAMVVLHEAAHLKRRHVPLRMLGILPAWGVGTLVTKVLGDYSWAMIAGSAVGVLLTLVLLRWISYRTEHDADVTACRLAAKLAPEFPQLPADYDEACDALSAALYRVTFDQPAGRKATWLHPGVSDRVDFMRKFSQARSGDTAISHSPTLVSFPGSQ</sequence>
<feature type="transmembrane region" description="Helical" evidence="7">
    <location>
        <begin position="26"/>
        <end position="46"/>
    </location>
</feature>
<keyword evidence="1 6" id="KW-0645">Protease</keyword>
<comment type="caution">
    <text evidence="9">The sequence shown here is derived from an EMBL/GenBank/DDBJ whole genome shotgun (WGS) entry which is preliminary data.</text>
</comment>
<evidence type="ECO:0000256" key="6">
    <source>
        <dbReference type="RuleBase" id="RU003983"/>
    </source>
</evidence>
<feature type="transmembrane region" description="Helical" evidence="7">
    <location>
        <begin position="106"/>
        <end position="125"/>
    </location>
</feature>
<name>A0A5C5WE81_9BACT</name>
<proteinExistence type="inferred from homology"/>
<keyword evidence="5 6" id="KW-0482">Metalloprotease</keyword>
<feature type="domain" description="Peptidase M48" evidence="8">
    <location>
        <begin position="221"/>
        <end position="356"/>
    </location>
</feature>
<dbReference type="Pfam" id="PF01435">
    <property type="entry name" value="Peptidase_M48"/>
    <property type="match status" value="1"/>
</dbReference>
<dbReference type="GO" id="GO:0046872">
    <property type="term" value="F:metal ion binding"/>
    <property type="evidence" value="ECO:0007669"/>
    <property type="project" value="UniProtKB-KW"/>
</dbReference>
<keyword evidence="7" id="KW-1133">Transmembrane helix</keyword>
<keyword evidence="7" id="KW-0812">Transmembrane</keyword>
<organism evidence="9 10">
    <name type="scientific">Rubripirellula amarantea</name>
    <dbReference type="NCBI Taxonomy" id="2527999"/>
    <lineage>
        <taxon>Bacteria</taxon>
        <taxon>Pseudomonadati</taxon>
        <taxon>Planctomycetota</taxon>
        <taxon>Planctomycetia</taxon>
        <taxon>Pirellulales</taxon>
        <taxon>Pirellulaceae</taxon>
        <taxon>Rubripirellula</taxon>
    </lineage>
</organism>
<gene>
    <name evidence="9" type="ORF">Pla22_43200</name>
</gene>
<feature type="transmembrane region" description="Helical" evidence="7">
    <location>
        <begin position="183"/>
        <end position="204"/>
    </location>
</feature>
<keyword evidence="3 6" id="KW-0378">Hydrolase</keyword>
<comment type="cofactor">
    <cofactor evidence="6">
        <name>Zn(2+)</name>
        <dbReference type="ChEBI" id="CHEBI:29105"/>
    </cofactor>
    <text evidence="6">Binds 1 zinc ion per subunit.</text>
</comment>
<comment type="similarity">
    <text evidence="6">Belongs to the peptidase M48 family.</text>
</comment>
<dbReference type="OrthoDB" id="264978at2"/>
<dbReference type="RefSeq" id="WP_146516693.1">
    <property type="nucleotide sequence ID" value="NZ_SJPI01000003.1"/>
</dbReference>
<evidence type="ECO:0000313" key="10">
    <source>
        <dbReference type="Proteomes" id="UP000316598"/>
    </source>
</evidence>
<dbReference type="GO" id="GO:0006508">
    <property type="term" value="P:proteolysis"/>
    <property type="evidence" value="ECO:0007669"/>
    <property type="project" value="UniProtKB-KW"/>
</dbReference>
<feature type="transmembrane region" description="Helical" evidence="7">
    <location>
        <begin position="74"/>
        <end position="94"/>
    </location>
</feature>
<evidence type="ECO:0000313" key="9">
    <source>
        <dbReference type="EMBL" id="TWT49128.1"/>
    </source>
</evidence>
<evidence type="ECO:0000256" key="3">
    <source>
        <dbReference type="ARBA" id="ARBA00022801"/>
    </source>
</evidence>
<evidence type="ECO:0000256" key="4">
    <source>
        <dbReference type="ARBA" id="ARBA00022833"/>
    </source>
</evidence>
<dbReference type="GO" id="GO:0004222">
    <property type="term" value="F:metalloendopeptidase activity"/>
    <property type="evidence" value="ECO:0007669"/>
    <property type="project" value="InterPro"/>
</dbReference>
<keyword evidence="10" id="KW-1185">Reference proteome</keyword>
<keyword evidence="2" id="KW-0479">Metal-binding</keyword>
<evidence type="ECO:0000259" key="8">
    <source>
        <dbReference type="Pfam" id="PF01435"/>
    </source>
</evidence>
<protein>
    <submittedName>
        <fullName evidence="9">Peptidase family M48</fullName>
    </submittedName>
</protein>
<dbReference type="AlphaFoldDB" id="A0A5C5WE81"/>
<feature type="transmembrane region" description="Helical" evidence="7">
    <location>
        <begin position="290"/>
        <end position="308"/>
    </location>
</feature>
<evidence type="ECO:0000256" key="1">
    <source>
        <dbReference type="ARBA" id="ARBA00022670"/>
    </source>
</evidence>
<feature type="transmembrane region" description="Helical" evidence="7">
    <location>
        <begin position="314"/>
        <end position="333"/>
    </location>
</feature>
<feature type="transmembrane region" description="Helical" evidence="7">
    <location>
        <begin position="157"/>
        <end position="177"/>
    </location>
</feature>
<evidence type="ECO:0000256" key="2">
    <source>
        <dbReference type="ARBA" id="ARBA00022723"/>
    </source>
</evidence>
<dbReference type="Gene3D" id="3.30.2010.10">
    <property type="entry name" value="Metalloproteases ('zincins'), catalytic domain"/>
    <property type="match status" value="1"/>
</dbReference>
<dbReference type="InterPro" id="IPR001915">
    <property type="entry name" value="Peptidase_M48"/>
</dbReference>
<reference evidence="9 10" key="1">
    <citation type="submission" date="2019-02" db="EMBL/GenBank/DDBJ databases">
        <title>Deep-cultivation of Planctomycetes and their phenomic and genomic characterization uncovers novel biology.</title>
        <authorList>
            <person name="Wiegand S."/>
            <person name="Jogler M."/>
            <person name="Boedeker C."/>
            <person name="Pinto D."/>
            <person name="Vollmers J."/>
            <person name="Rivas-Marin E."/>
            <person name="Kohn T."/>
            <person name="Peeters S.H."/>
            <person name="Heuer A."/>
            <person name="Rast P."/>
            <person name="Oberbeckmann S."/>
            <person name="Bunk B."/>
            <person name="Jeske O."/>
            <person name="Meyerdierks A."/>
            <person name="Storesund J.E."/>
            <person name="Kallscheuer N."/>
            <person name="Luecker S."/>
            <person name="Lage O.M."/>
            <person name="Pohl T."/>
            <person name="Merkel B.J."/>
            <person name="Hornburger P."/>
            <person name="Mueller R.-W."/>
            <person name="Bruemmer F."/>
            <person name="Labrenz M."/>
            <person name="Spormann A.M."/>
            <person name="Op Den Camp H."/>
            <person name="Overmann J."/>
            <person name="Amann R."/>
            <person name="Jetten M.S.M."/>
            <person name="Mascher T."/>
            <person name="Medema M.H."/>
            <person name="Devos D.P."/>
            <person name="Kaster A.-K."/>
            <person name="Ovreas L."/>
            <person name="Rohde M."/>
            <person name="Galperin M.Y."/>
            <person name="Jogler C."/>
        </authorList>
    </citation>
    <scope>NUCLEOTIDE SEQUENCE [LARGE SCALE GENOMIC DNA]</scope>
    <source>
        <strain evidence="9 10">Pla22</strain>
    </source>
</reference>
<accession>A0A5C5WE81</accession>
<keyword evidence="7" id="KW-0472">Membrane</keyword>
<dbReference type="EMBL" id="SJPI01000003">
    <property type="protein sequence ID" value="TWT49128.1"/>
    <property type="molecule type" value="Genomic_DNA"/>
</dbReference>